<dbReference type="EMBL" id="AP027272">
    <property type="protein sequence ID" value="BDX05360.1"/>
    <property type="molecule type" value="Genomic_DNA"/>
</dbReference>
<feature type="binding site" evidence="1">
    <location>
        <begin position="11"/>
        <end position="18"/>
    </location>
    <ligand>
        <name>ATP</name>
        <dbReference type="ChEBI" id="CHEBI:30616"/>
    </ligand>
</feature>
<dbReference type="PANTHER" id="PTHR30605:SF0">
    <property type="entry name" value="ANHYDRO-N-ACETYLMURAMIC ACID KINASE"/>
    <property type="match status" value="1"/>
</dbReference>
<keyword evidence="1 2" id="KW-0418">Kinase</keyword>
<keyword evidence="1" id="KW-0067">ATP-binding</keyword>
<dbReference type="AlphaFoldDB" id="A0AA48KTG3"/>
<dbReference type="GO" id="GO:0016773">
    <property type="term" value="F:phosphotransferase activity, alcohol group as acceptor"/>
    <property type="evidence" value="ECO:0007669"/>
    <property type="project" value="UniProtKB-UniRule"/>
</dbReference>
<dbReference type="HAMAP" id="MF_01270">
    <property type="entry name" value="AnhMurNAc_kinase"/>
    <property type="match status" value="1"/>
</dbReference>
<keyword evidence="3" id="KW-1185">Reference proteome</keyword>
<dbReference type="GO" id="GO:0016301">
    <property type="term" value="F:kinase activity"/>
    <property type="evidence" value="ECO:0007669"/>
    <property type="project" value="UniProtKB-KW"/>
</dbReference>
<comment type="function">
    <text evidence="1">Catalyzes the specific phosphorylation of 1,6-anhydro-N-acetylmuramic acid (anhMurNAc) with the simultaneous cleavage of the 1,6-anhydro ring, generating MurNAc-6-P. Is required for the utilization of anhMurNAc either imported from the medium or derived from its own cell wall murein, and thus plays a role in cell wall recycling.</text>
</comment>
<dbReference type="NCBIfam" id="NF007148">
    <property type="entry name" value="PRK09585.3-2"/>
    <property type="match status" value="1"/>
</dbReference>
<accession>A0AA48KTG3</accession>
<gene>
    <name evidence="1 2" type="primary">anmK</name>
    <name evidence="2" type="ORF">MACH26_08810</name>
</gene>
<comment type="catalytic activity">
    <reaction evidence="1">
        <text>1,6-anhydro-N-acetyl-beta-muramate + ATP + H2O = N-acetyl-D-muramate 6-phosphate + ADP + H(+)</text>
        <dbReference type="Rhea" id="RHEA:24952"/>
        <dbReference type="ChEBI" id="CHEBI:15377"/>
        <dbReference type="ChEBI" id="CHEBI:15378"/>
        <dbReference type="ChEBI" id="CHEBI:30616"/>
        <dbReference type="ChEBI" id="CHEBI:58690"/>
        <dbReference type="ChEBI" id="CHEBI:58722"/>
        <dbReference type="ChEBI" id="CHEBI:456216"/>
        <dbReference type="EC" id="2.7.1.170"/>
    </reaction>
</comment>
<dbReference type="GO" id="GO:0009254">
    <property type="term" value="P:peptidoglycan turnover"/>
    <property type="evidence" value="ECO:0007669"/>
    <property type="project" value="UniProtKB-UniRule"/>
</dbReference>
<keyword evidence="1" id="KW-0808">Transferase</keyword>
<dbReference type="KEGG" id="pmaw:MACH26_08810"/>
<dbReference type="NCBIfam" id="NF007139">
    <property type="entry name" value="PRK09585.1-3"/>
    <property type="match status" value="1"/>
</dbReference>
<keyword evidence="1" id="KW-0547">Nucleotide-binding</keyword>
<organism evidence="2 3">
    <name type="scientific">Planctobacterium marinum</name>
    <dbReference type="NCBI Taxonomy" id="1631968"/>
    <lineage>
        <taxon>Bacteria</taxon>
        <taxon>Pseudomonadati</taxon>
        <taxon>Pseudomonadota</taxon>
        <taxon>Gammaproteobacteria</taxon>
        <taxon>Alteromonadales</taxon>
        <taxon>Alteromonadaceae</taxon>
        <taxon>Planctobacterium</taxon>
    </lineage>
</organism>
<comment type="pathway">
    <text evidence="1">Amino-sugar metabolism; 1,6-anhydro-N-acetylmuramate degradation.</text>
</comment>
<dbReference type="Pfam" id="PF03702">
    <property type="entry name" value="AnmK"/>
    <property type="match status" value="1"/>
</dbReference>
<dbReference type="EC" id="2.7.1.170" evidence="1"/>
<dbReference type="InterPro" id="IPR043129">
    <property type="entry name" value="ATPase_NBD"/>
</dbReference>
<evidence type="ECO:0000313" key="3">
    <source>
        <dbReference type="Proteomes" id="UP001333710"/>
    </source>
</evidence>
<reference evidence="2" key="1">
    <citation type="submission" date="2023-01" db="EMBL/GenBank/DDBJ databases">
        <title>Complete genome sequence of Planctobacterium marinum strain Dej080120_11.</title>
        <authorList>
            <person name="Ueki S."/>
            <person name="Maruyama F."/>
        </authorList>
    </citation>
    <scope>NUCLEOTIDE SEQUENCE</scope>
    <source>
        <strain evidence="2">Dej080120_11</strain>
    </source>
</reference>
<dbReference type="Gene3D" id="3.30.420.40">
    <property type="match status" value="2"/>
</dbReference>
<evidence type="ECO:0000313" key="2">
    <source>
        <dbReference type="EMBL" id="BDX05360.1"/>
    </source>
</evidence>
<dbReference type="SUPFAM" id="SSF53067">
    <property type="entry name" value="Actin-like ATPase domain"/>
    <property type="match status" value="1"/>
</dbReference>
<dbReference type="PANTHER" id="PTHR30605">
    <property type="entry name" value="ANHYDRO-N-ACETYLMURAMIC ACID KINASE"/>
    <property type="match status" value="1"/>
</dbReference>
<name>A0AA48KTG3_9ALTE</name>
<dbReference type="RefSeq" id="WP_338291326.1">
    <property type="nucleotide sequence ID" value="NZ_AP027272.1"/>
</dbReference>
<sequence>MTSKYIGLISGTSMDGIDAVIVDYGDNQCKTLDFDTYPYPDELLVELKSLCKPGTNEVNRMAQADRKVAECFALACQDLLSRNNLSANDVKLIGSHGQTIRHHPDGEYGFSVQIGDGNSIAAKTGIDVVADFRRKDIALGGQGAPLVPAYHQAVFSSPDEDRVVLNIGGIANISYLPKGCDPEKVLGFDTGPGNRLMDAWCKTHTGKEFDEDGNWAASGQCHLPLLHSLKNQDYFKLPAPKSTGRELFNLEWLQQSLIVQPEEIPAEDVQATLLELTALTIANDIKALAAVDSVYVCGGGARNSHLMTRIAQHLPEIKVTTTEELGIHPDAVEAPAFAWLAWAYEHNVQGNVPKVTGASRGAVLGTLFKHG</sequence>
<protein>
    <recommendedName>
        <fullName evidence="1">Anhydro-N-acetylmuramic acid kinase</fullName>
        <ecNumber evidence="1">2.7.1.170</ecNumber>
    </recommendedName>
    <alternativeName>
        <fullName evidence="1">AnhMurNAc kinase</fullName>
    </alternativeName>
</protein>
<comment type="pathway">
    <text evidence="1">Cell wall biogenesis; peptidoglycan recycling.</text>
</comment>
<dbReference type="CDD" id="cd24050">
    <property type="entry name" value="ASKHA_NBD_ANMK"/>
    <property type="match status" value="1"/>
</dbReference>
<comment type="similarity">
    <text evidence="1">Belongs to the anhydro-N-acetylmuramic acid kinase family.</text>
</comment>
<dbReference type="InterPro" id="IPR005338">
    <property type="entry name" value="Anhydro_N_Ac-Mur_kinase"/>
</dbReference>
<keyword evidence="1" id="KW-0119">Carbohydrate metabolism</keyword>
<dbReference type="GO" id="GO:0006040">
    <property type="term" value="P:amino sugar metabolic process"/>
    <property type="evidence" value="ECO:0007669"/>
    <property type="project" value="InterPro"/>
</dbReference>
<dbReference type="GO" id="GO:0005524">
    <property type="term" value="F:ATP binding"/>
    <property type="evidence" value="ECO:0007669"/>
    <property type="project" value="UniProtKB-UniRule"/>
</dbReference>
<dbReference type="GO" id="GO:0097175">
    <property type="term" value="P:1,6-anhydro-N-acetyl-beta-muramic acid catabolic process"/>
    <property type="evidence" value="ECO:0007669"/>
    <property type="project" value="UniProtKB-UniRule"/>
</dbReference>
<dbReference type="Proteomes" id="UP001333710">
    <property type="component" value="Chromosome"/>
</dbReference>
<evidence type="ECO:0000256" key="1">
    <source>
        <dbReference type="HAMAP-Rule" id="MF_01270"/>
    </source>
</evidence>
<proteinExistence type="inferred from homology"/>